<name>A0A2J9VKX8_VIBMI</name>
<dbReference type="RefSeq" id="WP_001220533.1">
    <property type="nucleotide sequence ID" value="NZ_CAWMSS010000002.1"/>
</dbReference>
<dbReference type="AlphaFoldDB" id="A0A2J9VKX8"/>
<accession>A0A2J9VKX8</accession>
<comment type="caution">
    <text evidence="3">The sequence shown here is derived from an EMBL/GenBank/DDBJ whole genome shotgun (WGS) entry which is preliminary data.</text>
</comment>
<feature type="domain" description="DUF2264" evidence="1">
    <location>
        <begin position="5"/>
        <end position="344"/>
    </location>
</feature>
<dbReference type="PIRSF" id="PIRSF014753">
    <property type="entry name" value="UCP014753"/>
    <property type="match status" value="1"/>
</dbReference>
<protein>
    <submittedName>
        <fullName evidence="3">DUF2264 domain-containing protein</fullName>
    </submittedName>
</protein>
<dbReference type="PANTHER" id="PTHR35339:SF4">
    <property type="entry name" value="LINALOOL DEHYDRATASE_ISOMERASE DOMAIN-CONTAINING PROTEIN"/>
    <property type="match status" value="1"/>
</dbReference>
<evidence type="ECO:0000259" key="1">
    <source>
        <dbReference type="Pfam" id="PF10022"/>
    </source>
</evidence>
<dbReference type="EMBL" id="LOSJ02000001">
    <property type="protein sequence ID" value="PNM64426.1"/>
    <property type="molecule type" value="Genomic_DNA"/>
</dbReference>
<evidence type="ECO:0000313" key="4">
    <source>
        <dbReference type="Proteomes" id="UP000053748"/>
    </source>
</evidence>
<dbReference type="InterPro" id="IPR016624">
    <property type="entry name" value="UCP014753"/>
</dbReference>
<keyword evidence="4" id="KW-1185">Reference proteome</keyword>
<gene>
    <name evidence="3" type="ORF">AL544_005800</name>
</gene>
<dbReference type="STRING" id="674.VM_17735"/>
<reference evidence="3" key="1">
    <citation type="submission" date="2017-12" db="EMBL/GenBank/DDBJ databases">
        <title>FDA dAtabase for Regulatory Grade micrObial Sequences (FDA-ARGOS): Supporting development and validation of Infectious Disease Dx tests.</title>
        <authorList>
            <person name="Hoffmann M."/>
            <person name="Allard M."/>
            <person name="Evans P."/>
            <person name="Brown E."/>
            <person name="Tallon L.J."/>
            <person name="Sadzewicz L."/>
            <person name="Sengamalay N."/>
            <person name="Ott S."/>
            <person name="Godinez A."/>
            <person name="Nagaraj S."/>
            <person name="Vavikolanu K."/>
            <person name="Aluvathingal J."/>
            <person name="Nadendla S."/>
            <person name="Hobson J."/>
            <person name="Sichtig H."/>
        </authorList>
    </citation>
    <scope>NUCLEOTIDE SEQUENCE [LARGE SCALE GENOMIC DNA]</scope>
    <source>
        <strain evidence="3">FDAARGOS_113</strain>
    </source>
</reference>
<sequence length="593" mass="67714">MRIKHDYCELVHQWITAAISGFSPGHAQIKMGETSALYPANIAGMEGFSRLLWGLLPILAGGYQTPLWSKFVTGVRHGCDPKHPEYWGKIGDNDQRCVEMAVYGLGLALPHSALWSSLTTSEQENLVNWLQQSAEINIPDNNWHFFPVLVQVGLKCVGCDYDMGTINRHLDAIESFYLGNGWYCDGTGKPRDYYISSGFHFYSLLYSQFMQDVDPQRCMLYRQRARQFARDYIYYFTAEGNTIPFGRSLTYRFIHVAFWSAVAFTELDVYSPGVIKGLILRHLDMWLDQPFLTNNGLFSIGYIYPNLVMAEDYNSPGSPYWALKSMLILALPDKHEFWQIEREPLPGLEPIHLIKEAGQFIIHDECTDHAFLLMSGQFDHNNFVNFEQKYGKFAYSSHFGFTLERGRFGLNHAACDSMLLFSTQDDYWRGRRECSEVEITDDYLRSEWWPWNDVHVITWLIPVGSEHVRIHQVSTHRSLDCSEGGFSINQHTVTNISTEHHATTVQATCGISQIYDLLATREASNIITPPNSNVMFAPPAVIPCLSTTLDAGTHWLATWVAASPENRPKSCENIHFNSDQQRLNLGERVIIIQ</sequence>
<dbReference type="Pfam" id="PF10022">
    <property type="entry name" value="DUF2264"/>
    <property type="match status" value="1"/>
</dbReference>
<dbReference type="Pfam" id="PF20938">
    <property type="entry name" value="DUF2264_C"/>
    <property type="match status" value="1"/>
</dbReference>
<dbReference type="InterPro" id="IPR049237">
    <property type="entry name" value="DUF2264_C"/>
</dbReference>
<dbReference type="PANTHER" id="PTHR35339">
    <property type="entry name" value="LINALOOL DEHYDRATASE_ISOMERASE DOMAIN-CONTAINING PROTEIN"/>
    <property type="match status" value="1"/>
</dbReference>
<dbReference type="InterPro" id="IPR049349">
    <property type="entry name" value="DUF2264_N"/>
</dbReference>
<feature type="domain" description="DUF2264" evidence="2">
    <location>
        <begin position="352"/>
        <end position="569"/>
    </location>
</feature>
<evidence type="ECO:0000313" key="3">
    <source>
        <dbReference type="EMBL" id="PNM64426.1"/>
    </source>
</evidence>
<proteinExistence type="predicted"/>
<dbReference type="OrthoDB" id="9813465at2"/>
<organism evidence="3 4">
    <name type="scientific">Vibrio mimicus</name>
    <dbReference type="NCBI Taxonomy" id="674"/>
    <lineage>
        <taxon>Bacteria</taxon>
        <taxon>Pseudomonadati</taxon>
        <taxon>Pseudomonadota</taxon>
        <taxon>Gammaproteobacteria</taxon>
        <taxon>Vibrionales</taxon>
        <taxon>Vibrionaceae</taxon>
        <taxon>Vibrio</taxon>
    </lineage>
</organism>
<evidence type="ECO:0000259" key="2">
    <source>
        <dbReference type="Pfam" id="PF20938"/>
    </source>
</evidence>
<dbReference type="Proteomes" id="UP000053748">
    <property type="component" value="Unassembled WGS sequence"/>
</dbReference>